<evidence type="ECO:0000256" key="1">
    <source>
        <dbReference type="SAM" id="SignalP"/>
    </source>
</evidence>
<organism evidence="2">
    <name type="scientific">Amblyomma parvum</name>
    <name type="common">South American tick</name>
    <dbReference type="NCBI Taxonomy" id="251391"/>
    <lineage>
        <taxon>Eukaryota</taxon>
        <taxon>Metazoa</taxon>
        <taxon>Ecdysozoa</taxon>
        <taxon>Arthropoda</taxon>
        <taxon>Chelicerata</taxon>
        <taxon>Arachnida</taxon>
        <taxon>Acari</taxon>
        <taxon>Parasitiformes</taxon>
        <taxon>Ixodida</taxon>
        <taxon>Ixodoidea</taxon>
        <taxon>Ixodidae</taxon>
        <taxon>Amblyomminae</taxon>
        <taxon>Amblyomma</taxon>
    </lineage>
</organism>
<feature type="signal peptide" evidence="1">
    <location>
        <begin position="1"/>
        <end position="17"/>
    </location>
</feature>
<keyword evidence="1" id="KW-0732">Signal</keyword>
<dbReference type="AlphaFoldDB" id="A0A023FZ40"/>
<proteinExistence type="evidence at transcript level"/>
<evidence type="ECO:0000313" key="2">
    <source>
        <dbReference type="EMBL" id="JAC27146.1"/>
    </source>
</evidence>
<sequence length="109" mass="11410">MFAAVLICASFALHVTAQAEGGPPHSSNPDCNVTSSEDHVYKTCTFVCDGDEALALSSEEPCELPKLTETPSDKPVALDRSEAGAEQGVCKDGRCVAKSSVKTVADHVE</sequence>
<accession>A0A023FZ40</accession>
<name>A0A023FZ40_AMBPA</name>
<feature type="chain" id="PRO_5001517807" evidence="1">
    <location>
        <begin position="18"/>
        <end position="109"/>
    </location>
</feature>
<reference evidence="2" key="1">
    <citation type="submission" date="2014-03" db="EMBL/GenBank/DDBJ databases">
        <title>The sialotranscriptome of Amblyomma triste, Amblyomma parvum and Amblyomma cajennense ticks, uncovered by 454-based RNA-seq.</title>
        <authorList>
            <person name="Garcia G.R."/>
            <person name="Gardinassi L.G."/>
            <person name="Ribeiro J.M."/>
            <person name="Anatrielo E."/>
            <person name="Ferreira B.R."/>
            <person name="Moreira H.N."/>
            <person name="Mafra C."/>
            <person name="Olegario M.M."/>
            <person name="Szabo P.J."/>
            <person name="Miranda-Santos I.K."/>
            <person name="Maruyama S.R."/>
        </authorList>
    </citation>
    <scope>NUCLEOTIDE SEQUENCE</scope>
    <source>
        <strain evidence="2">Araguapaz</strain>
        <tissue evidence="2">Salivary glands</tissue>
    </source>
</reference>
<dbReference type="EMBL" id="GBBL01000174">
    <property type="protein sequence ID" value="JAC27146.1"/>
    <property type="molecule type" value="mRNA"/>
</dbReference>
<protein>
    <submittedName>
        <fullName evidence="2">Putative secreted protein</fullName>
    </submittedName>
</protein>